<gene>
    <name evidence="1" type="ORF">K435DRAFT_860576</name>
</gene>
<reference evidence="1 2" key="1">
    <citation type="journal article" date="2019" name="Nat. Ecol. Evol.">
        <title>Megaphylogeny resolves global patterns of mushroom evolution.</title>
        <authorList>
            <person name="Varga T."/>
            <person name="Krizsan K."/>
            <person name="Foldi C."/>
            <person name="Dima B."/>
            <person name="Sanchez-Garcia M."/>
            <person name="Sanchez-Ramirez S."/>
            <person name="Szollosi G.J."/>
            <person name="Szarkandi J.G."/>
            <person name="Papp V."/>
            <person name="Albert L."/>
            <person name="Andreopoulos W."/>
            <person name="Angelini C."/>
            <person name="Antonin V."/>
            <person name="Barry K.W."/>
            <person name="Bougher N.L."/>
            <person name="Buchanan P."/>
            <person name="Buyck B."/>
            <person name="Bense V."/>
            <person name="Catcheside P."/>
            <person name="Chovatia M."/>
            <person name="Cooper J."/>
            <person name="Damon W."/>
            <person name="Desjardin D."/>
            <person name="Finy P."/>
            <person name="Geml J."/>
            <person name="Haridas S."/>
            <person name="Hughes K."/>
            <person name="Justo A."/>
            <person name="Karasinski D."/>
            <person name="Kautmanova I."/>
            <person name="Kiss B."/>
            <person name="Kocsube S."/>
            <person name="Kotiranta H."/>
            <person name="LaButti K.M."/>
            <person name="Lechner B.E."/>
            <person name="Liimatainen K."/>
            <person name="Lipzen A."/>
            <person name="Lukacs Z."/>
            <person name="Mihaltcheva S."/>
            <person name="Morgado L.N."/>
            <person name="Niskanen T."/>
            <person name="Noordeloos M.E."/>
            <person name="Ohm R.A."/>
            <person name="Ortiz-Santana B."/>
            <person name="Ovrebo C."/>
            <person name="Racz N."/>
            <person name="Riley R."/>
            <person name="Savchenko A."/>
            <person name="Shiryaev A."/>
            <person name="Soop K."/>
            <person name="Spirin V."/>
            <person name="Szebenyi C."/>
            <person name="Tomsovsky M."/>
            <person name="Tulloss R.E."/>
            <person name="Uehling J."/>
            <person name="Grigoriev I.V."/>
            <person name="Vagvolgyi C."/>
            <person name="Papp T."/>
            <person name="Martin F.M."/>
            <person name="Miettinen O."/>
            <person name="Hibbett D.S."/>
            <person name="Nagy L.G."/>
        </authorList>
    </citation>
    <scope>NUCLEOTIDE SEQUENCE [LARGE SCALE GENOMIC DNA]</scope>
    <source>
        <strain evidence="1 2">CBS 962.96</strain>
    </source>
</reference>
<sequence length="131" mass="14491">MTPTNITQCSSSNNAFCAIDKAITLVNAMTNVSGVGHFDHLKEACGIMQSIGRYHLKSWKKTIKSKQIVEDEKDASRDEDVEVVEKVTVTKPLENQMHLGCIVTDNFSRTTPSANNIFKQPFTNASSIVFP</sequence>
<dbReference type="AlphaFoldDB" id="A0A4S8LXJ7"/>
<evidence type="ECO:0000313" key="1">
    <source>
        <dbReference type="EMBL" id="THU94384.1"/>
    </source>
</evidence>
<accession>A0A4S8LXJ7</accession>
<proteinExistence type="predicted"/>
<organism evidence="1 2">
    <name type="scientific">Dendrothele bispora (strain CBS 962.96)</name>
    <dbReference type="NCBI Taxonomy" id="1314807"/>
    <lineage>
        <taxon>Eukaryota</taxon>
        <taxon>Fungi</taxon>
        <taxon>Dikarya</taxon>
        <taxon>Basidiomycota</taxon>
        <taxon>Agaricomycotina</taxon>
        <taxon>Agaricomycetes</taxon>
        <taxon>Agaricomycetidae</taxon>
        <taxon>Agaricales</taxon>
        <taxon>Agaricales incertae sedis</taxon>
        <taxon>Dendrothele</taxon>
    </lineage>
</organism>
<dbReference type="EMBL" id="ML179225">
    <property type="protein sequence ID" value="THU94384.1"/>
    <property type="molecule type" value="Genomic_DNA"/>
</dbReference>
<dbReference type="Proteomes" id="UP000297245">
    <property type="component" value="Unassembled WGS sequence"/>
</dbReference>
<evidence type="ECO:0000313" key="2">
    <source>
        <dbReference type="Proteomes" id="UP000297245"/>
    </source>
</evidence>
<keyword evidence="2" id="KW-1185">Reference proteome</keyword>
<name>A0A4S8LXJ7_DENBC</name>
<protein>
    <submittedName>
        <fullName evidence="1">Uncharacterized protein</fullName>
    </submittedName>
</protein>